<comment type="similarity">
    <text evidence="2">Belongs to the MGM101 family.</text>
</comment>
<dbReference type="OrthoDB" id="17164at2759"/>
<evidence type="ECO:0000313" key="11">
    <source>
        <dbReference type="EMBL" id="GEM06016.1"/>
    </source>
</evidence>
<feature type="region of interest" description="Disordered" evidence="10">
    <location>
        <begin position="16"/>
        <end position="102"/>
    </location>
</feature>
<dbReference type="PANTHER" id="PTHR31404">
    <property type="entry name" value="MITOCHONDRIAL GENOME MAINTENANCE PROTEIN MGM101"/>
    <property type="match status" value="1"/>
</dbReference>
<evidence type="ECO:0000256" key="6">
    <source>
        <dbReference type="ARBA" id="ARBA00023125"/>
    </source>
</evidence>
<name>A0A511K7M4_RHOTO</name>
<evidence type="ECO:0000256" key="2">
    <source>
        <dbReference type="ARBA" id="ARBA00007053"/>
    </source>
</evidence>
<evidence type="ECO:0000256" key="4">
    <source>
        <dbReference type="ARBA" id="ARBA00022763"/>
    </source>
</evidence>
<keyword evidence="6" id="KW-0238">DNA-binding</keyword>
<keyword evidence="5" id="KW-0809">Transit peptide</keyword>
<gene>
    <name evidence="11" type="ORF">Rt10032_c01g0033</name>
</gene>
<keyword evidence="4" id="KW-0227">DNA damage</keyword>
<keyword evidence="9" id="KW-1135">Mitochondrion nucleoid</keyword>
<dbReference type="PANTHER" id="PTHR31404:SF0">
    <property type="entry name" value="MITOCHONDRIAL GENOME MAINTENANCE PROTEIN MGM101"/>
    <property type="match status" value="1"/>
</dbReference>
<dbReference type="GO" id="GO:0000725">
    <property type="term" value="P:recombinational repair"/>
    <property type="evidence" value="ECO:0007669"/>
    <property type="project" value="TreeGrafter"/>
</dbReference>
<keyword evidence="11" id="KW-0670">Pyruvate</keyword>
<dbReference type="Proteomes" id="UP000321518">
    <property type="component" value="Unassembled WGS sequence"/>
</dbReference>
<protein>
    <recommendedName>
        <fullName evidence="3">Mitochondrial genome maintenance protein MGM101</fullName>
    </recommendedName>
</protein>
<organism evidence="11 12">
    <name type="scientific">Rhodotorula toruloides</name>
    <name type="common">Yeast</name>
    <name type="synonym">Rhodosporidium toruloides</name>
    <dbReference type="NCBI Taxonomy" id="5286"/>
    <lineage>
        <taxon>Eukaryota</taxon>
        <taxon>Fungi</taxon>
        <taxon>Dikarya</taxon>
        <taxon>Basidiomycota</taxon>
        <taxon>Pucciniomycotina</taxon>
        <taxon>Microbotryomycetes</taxon>
        <taxon>Sporidiobolales</taxon>
        <taxon>Sporidiobolaceae</taxon>
        <taxon>Rhodotorula</taxon>
    </lineage>
</organism>
<dbReference type="GO" id="GO:0000262">
    <property type="term" value="C:mitochondrial chromosome"/>
    <property type="evidence" value="ECO:0007669"/>
    <property type="project" value="InterPro"/>
</dbReference>
<dbReference type="Pfam" id="PF06420">
    <property type="entry name" value="Mgm101p"/>
    <property type="match status" value="1"/>
</dbReference>
<evidence type="ECO:0000256" key="10">
    <source>
        <dbReference type="SAM" id="MobiDB-lite"/>
    </source>
</evidence>
<dbReference type="GO" id="GO:0003697">
    <property type="term" value="F:single-stranded DNA binding"/>
    <property type="evidence" value="ECO:0007669"/>
    <property type="project" value="InterPro"/>
</dbReference>
<evidence type="ECO:0000256" key="7">
    <source>
        <dbReference type="ARBA" id="ARBA00023128"/>
    </source>
</evidence>
<feature type="compositionally biased region" description="Low complexity" evidence="10">
    <location>
        <begin position="17"/>
        <end position="28"/>
    </location>
</feature>
<evidence type="ECO:0000256" key="1">
    <source>
        <dbReference type="ARBA" id="ARBA00004436"/>
    </source>
</evidence>
<accession>A0A511K7M4</accession>
<comment type="subcellular location">
    <subcellularLocation>
        <location evidence="1">Mitochondrion matrix</location>
        <location evidence="1">Mitochondrion nucleoid</location>
    </subcellularLocation>
</comment>
<comment type="caution">
    <text evidence="11">The sequence shown here is derived from an EMBL/GenBank/DDBJ whole genome shotgun (WGS) entry which is preliminary data.</text>
</comment>
<feature type="compositionally biased region" description="Low complexity" evidence="10">
    <location>
        <begin position="51"/>
        <end position="89"/>
    </location>
</feature>
<proteinExistence type="inferred from homology"/>
<evidence type="ECO:0000256" key="3">
    <source>
        <dbReference type="ARBA" id="ARBA00013628"/>
    </source>
</evidence>
<dbReference type="EMBL" id="BJWK01000001">
    <property type="protein sequence ID" value="GEM06016.1"/>
    <property type="molecule type" value="Genomic_DNA"/>
</dbReference>
<dbReference type="AlphaFoldDB" id="A0A511K7M4"/>
<evidence type="ECO:0000256" key="5">
    <source>
        <dbReference type="ARBA" id="ARBA00022946"/>
    </source>
</evidence>
<evidence type="ECO:0000256" key="9">
    <source>
        <dbReference type="ARBA" id="ARBA00023271"/>
    </source>
</evidence>
<keyword evidence="8" id="KW-0234">DNA repair</keyword>
<evidence type="ECO:0000256" key="8">
    <source>
        <dbReference type="ARBA" id="ARBA00023204"/>
    </source>
</evidence>
<keyword evidence="7" id="KW-0496">Mitochondrion</keyword>
<dbReference type="GO" id="GO:0036297">
    <property type="term" value="P:interstrand cross-link repair"/>
    <property type="evidence" value="ECO:0007669"/>
    <property type="project" value="TreeGrafter"/>
</dbReference>
<reference evidence="11 12" key="1">
    <citation type="submission" date="2019-07" db="EMBL/GenBank/DDBJ databases">
        <title>Rhodotorula toruloides NBRC10032 genome sequencing.</title>
        <authorList>
            <person name="Shida Y."/>
            <person name="Takaku H."/>
            <person name="Ogasawara W."/>
            <person name="Mori K."/>
        </authorList>
    </citation>
    <scope>NUCLEOTIDE SEQUENCE [LARGE SCALE GENOMIC DNA]</scope>
    <source>
        <strain evidence="11 12">NBRC10032</strain>
    </source>
</reference>
<sequence length="309" mass="32973">MSSSITRKLTILATGNARAASFSRPSPAHTATLTSSARASFGPDFDPFDSPEPATAAPRAAQSSAASSIGGRGSFAARPSASSSPASSGDVAPTSASGVSPFRPNLPSYGKPVFAPSYALSGEPNPALVWNAGWQDGVDWTTTWKGLGEIETTEEQAAKLMRPLQPDEIQIKPDGILYLPEILYRRILNSAFGPGGWGMVPRGPEAHASNLFTREWGLVIGGKLLSVARGEQLTFPGSSMATAAEACKSNALMRCCKDLGIAGELWDPQFIRKFKADHCVEAWVTHAATNKKARRWRKKDAKFEYPYNG</sequence>
<feature type="compositionally biased region" description="Polar residues" evidence="10">
    <location>
        <begin position="29"/>
        <end position="38"/>
    </location>
</feature>
<dbReference type="InterPro" id="IPR009446">
    <property type="entry name" value="Mgm101"/>
</dbReference>
<evidence type="ECO:0000313" key="12">
    <source>
        <dbReference type="Proteomes" id="UP000321518"/>
    </source>
</evidence>